<organism evidence="3 4">
    <name type="scientific">Novosphingobium album</name>
    <name type="common">ex Hu et al. 2023</name>
    <dbReference type="NCBI Taxonomy" id="2930093"/>
    <lineage>
        <taxon>Bacteria</taxon>
        <taxon>Pseudomonadati</taxon>
        <taxon>Pseudomonadota</taxon>
        <taxon>Alphaproteobacteria</taxon>
        <taxon>Sphingomonadales</taxon>
        <taxon>Sphingomonadaceae</taxon>
        <taxon>Novosphingobium</taxon>
    </lineage>
</organism>
<name>A0ABT0AYM2_9SPHN</name>
<protein>
    <submittedName>
        <fullName evidence="3">Acyl--CoA ligase</fullName>
    </submittedName>
</protein>
<dbReference type="InterPro" id="IPR000873">
    <property type="entry name" value="AMP-dep_synth/lig_dom"/>
</dbReference>
<keyword evidence="3" id="KW-0436">Ligase</keyword>
<proteinExistence type="predicted"/>
<feature type="domain" description="AMP-binding enzyme C-terminal" evidence="2">
    <location>
        <begin position="456"/>
        <end position="533"/>
    </location>
</feature>
<evidence type="ECO:0000259" key="2">
    <source>
        <dbReference type="Pfam" id="PF13193"/>
    </source>
</evidence>
<dbReference type="PROSITE" id="PS00455">
    <property type="entry name" value="AMP_BINDING"/>
    <property type="match status" value="1"/>
</dbReference>
<dbReference type="InterPro" id="IPR042099">
    <property type="entry name" value="ANL_N_sf"/>
</dbReference>
<accession>A0ABT0AYM2</accession>
<gene>
    <name evidence="3" type="ORF">MTR64_04345</name>
</gene>
<evidence type="ECO:0000313" key="3">
    <source>
        <dbReference type="EMBL" id="MCJ2177781.1"/>
    </source>
</evidence>
<dbReference type="InterPro" id="IPR045851">
    <property type="entry name" value="AMP-bd_C_sf"/>
</dbReference>
<dbReference type="CDD" id="cd04433">
    <property type="entry name" value="AFD_class_I"/>
    <property type="match status" value="1"/>
</dbReference>
<dbReference type="SUPFAM" id="SSF56801">
    <property type="entry name" value="Acetyl-CoA synthetase-like"/>
    <property type="match status" value="1"/>
</dbReference>
<comment type="caution">
    <text evidence="3">The sequence shown here is derived from an EMBL/GenBank/DDBJ whole genome shotgun (WGS) entry which is preliminary data.</text>
</comment>
<keyword evidence="4" id="KW-1185">Reference proteome</keyword>
<dbReference type="GO" id="GO:0016874">
    <property type="term" value="F:ligase activity"/>
    <property type="evidence" value="ECO:0007669"/>
    <property type="project" value="UniProtKB-KW"/>
</dbReference>
<reference evidence="3" key="1">
    <citation type="submission" date="2022-03" db="EMBL/GenBank/DDBJ databases">
        <title>Identification of a novel bacterium isolated from mangrove sediments.</title>
        <authorList>
            <person name="Pan X."/>
        </authorList>
    </citation>
    <scope>NUCLEOTIDE SEQUENCE</scope>
    <source>
        <strain evidence="3">B2580</strain>
    </source>
</reference>
<dbReference type="RefSeq" id="WP_243991179.1">
    <property type="nucleotide sequence ID" value="NZ_JALHLE010000005.1"/>
</dbReference>
<dbReference type="PANTHER" id="PTHR43767:SF1">
    <property type="entry name" value="NONRIBOSOMAL PEPTIDE SYNTHASE PES1 (EUROFUNG)-RELATED"/>
    <property type="match status" value="1"/>
</dbReference>
<evidence type="ECO:0000313" key="4">
    <source>
        <dbReference type="Proteomes" id="UP001162880"/>
    </source>
</evidence>
<evidence type="ECO:0000259" key="1">
    <source>
        <dbReference type="Pfam" id="PF00501"/>
    </source>
</evidence>
<sequence length="544" mass="58353">MLETDAHVPADALEEVPSTVPDLLAAAVRDRGEADAIATVAETITYRELDQRSARLARALLTAGAGKGTRIALLAPDGIFWITAFLASLRIGALLTCLSTLASPKELGHMLRNSDVQFLLAARRFLSHDYGEKLAVAFPELDAATAGQLQITAAPYLRRIWMDDPSGLPWSEPVEGLLALADGHDAPSPSLLTAAEAQVRPADEAVIVYTSGSTSLPKAVVHSQWNVTRHPPELAKLFLVKAGDRMLPMLPAFWLGGMAMAMQVLSQGATLVYPASPDLDTVLETIQRCGVTRLNGWGDGLVRLRALATERGIDADAIVGLGPFRDEAGELIPPHLQSNMLGMSETFAPHSAEPINARLPADKPGASGRAVNAYERRVVDPETGLEVTTGDVGELQLRGGALMNGFYGKRRCEVFTPDGYYPTGDLVRIDSDGYLTFVARRNDMIKTRAANVSRLEVEAALRELPGVANCVVTGLPDAEFGQIVAAAVVPAEGTEPDADLLREMLRGTVSSYKVPRRILFVSENDIPRTTTGKLKLDQLAGLFP</sequence>
<dbReference type="Gene3D" id="3.40.50.12780">
    <property type="entry name" value="N-terminal domain of ligase-like"/>
    <property type="match status" value="1"/>
</dbReference>
<dbReference type="InterPro" id="IPR025110">
    <property type="entry name" value="AMP-bd_C"/>
</dbReference>
<dbReference type="Pfam" id="PF00501">
    <property type="entry name" value="AMP-binding"/>
    <property type="match status" value="1"/>
</dbReference>
<feature type="domain" description="AMP-dependent synthetase/ligase" evidence="1">
    <location>
        <begin position="28"/>
        <end position="407"/>
    </location>
</feature>
<dbReference type="Proteomes" id="UP001162880">
    <property type="component" value="Unassembled WGS sequence"/>
</dbReference>
<dbReference type="InterPro" id="IPR050237">
    <property type="entry name" value="ATP-dep_AMP-bd_enzyme"/>
</dbReference>
<dbReference type="InterPro" id="IPR020845">
    <property type="entry name" value="AMP-binding_CS"/>
</dbReference>
<dbReference type="Pfam" id="PF13193">
    <property type="entry name" value="AMP-binding_C"/>
    <property type="match status" value="1"/>
</dbReference>
<dbReference type="EMBL" id="JALHLE010000005">
    <property type="protein sequence ID" value="MCJ2177781.1"/>
    <property type="molecule type" value="Genomic_DNA"/>
</dbReference>
<dbReference type="PANTHER" id="PTHR43767">
    <property type="entry name" value="LONG-CHAIN-FATTY-ACID--COA LIGASE"/>
    <property type="match status" value="1"/>
</dbReference>
<dbReference type="Gene3D" id="3.30.300.30">
    <property type="match status" value="1"/>
</dbReference>